<comment type="subcellular location">
    <subcellularLocation>
        <location evidence="1">Cytoplasm</location>
    </subcellularLocation>
</comment>
<dbReference type="InterPro" id="IPR004805">
    <property type="entry name" value="DnaE2/DnaE/PolC"/>
</dbReference>
<evidence type="ECO:0000256" key="4">
    <source>
        <dbReference type="ARBA" id="ARBA00022679"/>
    </source>
</evidence>
<dbReference type="PANTHER" id="PTHR32294:SF0">
    <property type="entry name" value="DNA POLYMERASE III SUBUNIT ALPHA"/>
    <property type="match status" value="1"/>
</dbReference>
<dbReference type="EMBL" id="PEWN01000047">
    <property type="protein sequence ID" value="PIU51739.1"/>
    <property type="molecule type" value="Genomic_DNA"/>
</dbReference>
<dbReference type="Gene3D" id="2.40.50.140">
    <property type="entry name" value="Nucleic acid-binding proteins"/>
    <property type="match status" value="1"/>
</dbReference>
<dbReference type="SUPFAM" id="SSF89550">
    <property type="entry name" value="PHP domain-like"/>
    <property type="match status" value="1"/>
</dbReference>
<comment type="caution">
    <text evidence="10">The sequence shown here is derived from an EMBL/GenBank/DDBJ whole genome shotgun (WGS) entry which is preliminary data.</text>
</comment>
<dbReference type="InterPro" id="IPR003141">
    <property type="entry name" value="Pol/His_phosphatase_N"/>
</dbReference>
<dbReference type="InterPro" id="IPR041931">
    <property type="entry name" value="DNA_pol3_alpha_thumb_dom"/>
</dbReference>
<protein>
    <recommendedName>
        <fullName evidence="3">DNA polymerase III subunit alpha</fullName>
        <ecNumber evidence="2">2.7.7.7</ecNumber>
    </recommendedName>
</protein>
<dbReference type="Pfam" id="PF17657">
    <property type="entry name" value="DNA_pol3_finger"/>
    <property type="match status" value="1"/>
</dbReference>
<name>A0A2M6ZH90_9BACT</name>
<dbReference type="NCBIfam" id="TIGR00594">
    <property type="entry name" value="polc"/>
    <property type="match status" value="1"/>
</dbReference>
<evidence type="ECO:0000256" key="5">
    <source>
        <dbReference type="ARBA" id="ARBA00022695"/>
    </source>
</evidence>
<dbReference type="Pfam" id="PF02811">
    <property type="entry name" value="PHP"/>
    <property type="match status" value="1"/>
</dbReference>
<dbReference type="InterPro" id="IPR012340">
    <property type="entry name" value="NA-bd_OB-fold"/>
</dbReference>
<dbReference type="PANTHER" id="PTHR32294">
    <property type="entry name" value="DNA POLYMERASE III SUBUNIT ALPHA"/>
    <property type="match status" value="1"/>
</dbReference>
<dbReference type="InterPro" id="IPR029460">
    <property type="entry name" value="DNAPol_HHH"/>
</dbReference>
<keyword evidence="4" id="KW-0808">Transferase</keyword>
<dbReference type="GO" id="GO:0003887">
    <property type="term" value="F:DNA-directed DNA polymerase activity"/>
    <property type="evidence" value="ECO:0007669"/>
    <property type="project" value="UniProtKB-KW"/>
</dbReference>
<dbReference type="Gene3D" id="1.10.150.870">
    <property type="match status" value="1"/>
</dbReference>
<keyword evidence="7" id="KW-0239">DNA-directed DNA polymerase</keyword>
<dbReference type="Pfam" id="PF07733">
    <property type="entry name" value="DNA_pol3_alpha"/>
    <property type="match status" value="1"/>
</dbReference>
<dbReference type="Pfam" id="PF01336">
    <property type="entry name" value="tRNA_anti-codon"/>
    <property type="match status" value="1"/>
</dbReference>
<dbReference type="Gene3D" id="3.20.20.140">
    <property type="entry name" value="Metal-dependent hydrolases"/>
    <property type="match status" value="1"/>
</dbReference>
<evidence type="ECO:0000313" key="10">
    <source>
        <dbReference type="EMBL" id="PIU51739.1"/>
    </source>
</evidence>
<dbReference type="AlphaFoldDB" id="A0A2M6ZH90"/>
<dbReference type="GO" id="GO:0006260">
    <property type="term" value="P:DNA replication"/>
    <property type="evidence" value="ECO:0007669"/>
    <property type="project" value="UniProtKB-KW"/>
</dbReference>
<dbReference type="InterPro" id="IPR011708">
    <property type="entry name" value="DNA_pol3_alpha_NTPase_dom"/>
</dbReference>
<dbReference type="EC" id="2.7.7.7" evidence="2"/>
<reference evidence="11" key="1">
    <citation type="submission" date="2017-09" db="EMBL/GenBank/DDBJ databases">
        <title>Depth-based differentiation of microbial function through sediment-hosted aquifers and enrichment of novel symbionts in the deep terrestrial subsurface.</title>
        <authorList>
            <person name="Probst A.J."/>
            <person name="Ladd B."/>
            <person name="Jarett J.K."/>
            <person name="Geller-Mcgrath D.E."/>
            <person name="Sieber C.M.K."/>
            <person name="Emerson J.B."/>
            <person name="Anantharaman K."/>
            <person name="Thomas B.C."/>
            <person name="Malmstrom R."/>
            <person name="Stieglmeier M."/>
            <person name="Klingl A."/>
            <person name="Woyke T."/>
            <person name="Ryan C.M."/>
            <person name="Banfield J.F."/>
        </authorList>
    </citation>
    <scope>NUCLEOTIDE SEQUENCE [LARGE SCALE GENOMIC DNA]</scope>
</reference>
<organism evidence="10 11">
    <name type="scientific">Candidatus Desantisbacteria bacterium CG07_land_8_20_14_0_80_39_15</name>
    <dbReference type="NCBI Taxonomy" id="1974549"/>
    <lineage>
        <taxon>Bacteria</taxon>
        <taxon>Candidatus Desantisiibacteriota</taxon>
    </lineage>
</organism>
<dbReference type="Pfam" id="PF14579">
    <property type="entry name" value="HHH_6"/>
    <property type="match status" value="1"/>
</dbReference>
<dbReference type="InterPro" id="IPR004013">
    <property type="entry name" value="PHP_dom"/>
</dbReference>
<dbReference type="InterPro" id="IPR004365">
    <property type="entry name" value="NA-bd_OB_tRNA"/>
</dbReference>
<evidence type="ECO:0000313" key="11">
    <source>
        <dbReference type="Proteomes" id="UP000229227"/>
    </source>
</evidence>
<keyword evidence="6" id="KW-0235">DNA replication</keyword>
<dbReference type="NCBIfam" id="NF005298">
    <property type="entry name" value="PRK06826.1"/>
    <property type="match status" value="1"/>
</dbReference>
<evidence type="ECO:0000256" key="2">
    <source>
        <dbReference type="ARBA" id="ARBA00012417"/>
    </source>
</evidence>
<evidence type="ECO:0000256" key="7">
    <source>
        <dbReference type="ARBA" id="ARBA00022932"/>
    </source>
</evidence>
<dbReference type="NCBIfam" id="NF004226">
    <property type="entry name" value="PRK05673.1"/>
    <property type="match status" value="1"/>
</dbReference>
<gene>
    <name evidence="10" type="ORF">COS91_02915</name>
</gene>
<dbReference type="CDD" id="cd12113">
    <property type="entry name" value="PHP_PolIIIA_DnaE3"/>
    <property type="match status" value="1"/>
</dbReference>
<dbReference type="Gene3D" id="1.10.10.1600">
    <property type="entry name" value="Bacterial DNA polymerase III alpha subunit, thumb domain"/>
    <property type="match status" value="1"/>
</dbReference>
<comment type="catalytic activity">
    <reaction evidence="8">
        <text>DNA(n) + a 2'-deoxyribonucleoside 5'-triphosphate = DNA(n+1) + diphosphate</text>
        <dbReference type="Rhea" id="RHEA:22508"/>
        <dbReference type="Rhea" id="RHEA-COMP:17339"/>
        <dbReference type="Rhea" id="RHEA-COMP:17340"/>
        <dbReference type="ChEBI" id="CHEBI:33019"/>
        <dbReference type="ChEBI" id="CHEBI:61560"/>
        <dbReference type="ChEBI" id="CHEBI:173112"/>
        <dbReference type="EC" id="2.7.7.7"/>
    </reaction>
</comment>
<sequence length="1151" mass="129337">MEHAGFVHLHTHTEYSLLDGACKIETLVKRAKECRMPALAITDHGNMFGAIEFYQKAMKNGIKPIIGCEVYVAPGSRHEKKGFVTHGETAYHLTLLAKDRDGYKNLIKLVNIGYLEGFYYKPRVDKETLSKYYEGLICLSGCLKGEVSALITKDKLDEAKDVLLGLKKIFKDDFYLELQDNGLPEQKVVMSHLLDLSKKLSIPVVGTNDIHYLHKENSYSHEILLCIQTVTNINDPARLKFSTNEFYFKDANEMKSLFKECPEAISNTIKIAESCNLSLDFSKTYLPPYVIPKGYKDTDDYLEKLSRDGLKQRYPEVTAEVEARLNKELDVIRKTGYAGYFLIVADFVNYAKRNGILVGPGRGSGVGSLVTYSLGITNLDPIKFGLIFERLLNIERVNPPDIDIDFADDRRDEIIQYIIGKYGAEKVSQIITFGTLKPRLVIRDVGRALDISYNEVDKLAKLVPFDTHTVEDALEMSHELKKMVEGDERFKTLIKISRELQGLTRHASTHAAGIVIAPDNLENYTPFYKDNKDQIATQYDMDALSKIGLIKIDILGLRNLTVIKDTLFLIKERKGKDIDLDKISLEDAKTFQLLRDAETLGVFQIESSGFRDLLKKLKPDNLDDLIALVALYRPGPMGSIDDFIKRKHKLVPIEYIHPKAEEVLKETYGVMVYQEQVMNIANKLASFSLGKADLLRRAMGKKIPEVMEEQREEFIKGARANGISQAKANKIFDLMAEFAGYGFNKSHAAAYAIIAYQTAYLKANYPIEYMTSLLTSEMGNTDKLVVYINECKRMGMEILPPDIQKSSFKFTIAGESVRFGLGAVKNVGEGAVNSILEARARDGLFTSLEDLCRRVDLRLTNRKVMESLIKCGVFDSFKIPRAQLMKEIDGAMSAGLHTQKDRARGQFSLFESQEDSSPPSGVQVNESIARKDEWHESKLLANEKEVLGFYLSGHPLANFEPVIKKYANTSSAELANLVSEGLTSKNNGEVKIAGIITSVKKLNDRNGKRMAFATLEDLDGAIEIVVFSDVYAKFSQWIRKDFPVLVRGEADLTHESPKVLADELIPLSEVQEKLTKAVHLNISSVGLEDELLFQFQKILLEHRGDRPLYIHLKTGREEVILGLGSDFFVQPSSQLVGNIEKLFGGNVVSLE</sequence>
<proteinExistence type="predicted"/>
<accession>A0A2M6ZH90</accession>
<dbReference type="GO" id="GO:0003676">
    <property type="term" value="F:nucleic acid binding"/>
    <property type="evidence" value="ECO:0007669"/>
    <property type="project" value="InterPro"/>
</dbReference>
<dbReference type="SMART" id="SM00481">
    <property type="entry name" value="POLIIIAc"/>
    <property type="match status" value="1"/>
</dbReference>
<dbReference type="GO" id="GO:0008408">
    <property type="term" value="F:3'-5' exonuclease activity"/>
    <property type="evidence" value="ECO:0007669"/>
    <property type="project" value="InterPro"/>
</dbReference>
<evidence type="ECO:0000256" key="3">
    <source>
        <dbReference type="ARBA" id="ARBA00019114"/>
    </source>
</evidence>
<dbReference type="InterPro" id="IPR016195">
    <property type="entry name" value="Pol/histidinol_Pase-like"/>
</dbReference>
<evidence type="ECO:0000256" key="1">
    <source>
        <dbReference type="ARBA" id="ARBA00004496"/>
    </source>
</evidence>
<evidence type="ECO:0000256" key="8">
    <source>
        <dbReference type="ARBA" id="ARBA00049244"/>
    </source>
</evidence>
<dbReference type="Proteomes" id="UP000229227">
    <property type="component" value="Unassembled WGS sequence"/>
</dbReference>
<dbReference type="InterPro" id="IPR040982">
    <property type="entry name" value="DNA_pol3_finger"/>
</dbReference>
<evidence type="ECO:0000259" key="9">
    <source>
        <dbReference type="SMART" id="SM00481"/>
    </source>
</evidence>
<evidence type="ECO:0000256" key="6">
    <source>
        <dbReference type="ARBA" id="ARBA00022705"/>
    </source>
</evidence>
<feature type="domain" description="Polymerase/histidinol phosphatase N-terminal" evidence="9">
    <location>
        <begin position="7"/>
        <end position="74"/>
    </location>
</feature>
<dbReference type="CDD" id="cd04485">
    <property type="entry name" value="DnaE_OBF"/>
    <property type="match status" value="1"/>
</dbReference>
<keyword evidence="5" id="KW-0548">Nucleotidyltransferase</keyword>
<dbReference type="GO" id="GO:0005737">
    <property type="term" value="C:cytoplasm"/>
    <property type="evidence" value="ECO:0007669"/>
    <property type="project" value="UniProtKB-SubCell"/>
</dbReference>